<dbReference type="Proteomes" id="UP001175211">
    <property type="component" value="Unassembled WGS sequence"/>
</dbReference>
<keyword evidence="2" id="KW-1185">Reference proteome</keyword>
<dbReference type="Gene3D" id="1.50.10.20">
    <property type="match status" value="1"/>
</dbReference>
<proteinExistence type="predicted"/>
<accession>A0AA39MRK6</accession>
<dbReference type="GO" id="GO:0005975">
    <property type="term" value="P:carbohydrate metabolic process"/>
    <property type="evidence" value="ECO:0007669"/>
    <property type="project" value="InterPro"/>
</dbReference>
<feature type="non-terminal residue" evidence="1">
    <location>
        <position position="1"/>
    </location>
</feature>
<organism evidence="1 2">
    <name type="scientific">Armillaria tabescens</name>
    <name type="common">Ringless honey mushroom</name>
    <name type="synonym">Agaricus tabescens</name>
    <dbReference type="NCBI Taxonomy" id="1929756"/>
    <lineage>
        <taxon>Eukaryota</taxon>
        <taxon>Fungi</taxon>
        <taxon>Dikarya</taxon>
        <taxon>Basidiomycota</taxon>
        <taxon>Agaricomycotina</taxon>
        <taxon>Agaricomycetes</taxon>
        <taxon>Agaricomycetidae</taxon>
        <taxon>Agaricales</taxon>
        <taxon>Marasmiineae</taxon>
        <taxon>Physalacriaceae</taxon>
        <taxon>Desarmillaria</taxon>
    </lineage>
</organism>
<protein>
    <submittedName>
        <fullName evidence="1">Uncharacterized protein</fullName>
    </submittedName>
</protein>
<sequence>VSALLAEVTSNQTYLDAAVESANFIQSYLLTPSGDVKDLILLGLDGFCDNENPFISVDSHAPNVGIFVEGLVSLADITRN</sequence>
<reference evidence="1" key="1">
    <citation type="submission" date="2023-06" db="EMBL/GenBank/DDBJ databases">
        <authorList>
            <consortium name="Lawrence Berkeley National Laboratory"/>
            <person name="Ahrendt S."/>
            <person name="Sahu N."/>
            <person name="Indic B."/>
            <person name="Wong-Bajracharya J."/>
            <person name="Merenyi Z."/>
            <person name="Ke H.-M."/>
            <person name="Monk M."/>
            <person name="Kocsube S."/>
            <person name="Drula E."/>
            <person name="Lipzen A."/>
            <person name="Balint B."/>
            <person name="Henrissat B."/>
            <person name="Andreopoulos B."/>
            <person name="Martin F.M."/>
            <person name="Harder C.B."/>
            <person name="Rigling D."/>
            <person name="Ford K.L."/>
            <person name="Foster G.D."/>
            <person name="Pangilinan J."/>
            <person name="Papanicolaou A."/>
            <person name="Barry K."/>
            <person name="LaButti K."/>
            <person name="Viragh M."/>
            <person name="Koriabine M."/>
            <person name="Yan M."/>
            <person name="Riley R."/>
            <person name="Champramary S."/>
            <person name="Plett K.L."/>
            <person name="Tsai I.J."/>
            <person name="Slot J."/>
            <person name="Sipos G."/>
            <person name="Plett J."/>
            <person name="Nagy L.G."/>
            <person name="Grigoriev I.V."/>
        </authorList>
    </citation>
    <scope>NUCLEOTIDE SEQUENCE</scope>
    <source>
        <strain evidence="1">CCBAS 213</strain>
    </source>
</reference>
<gene>
    <name evidence="1" type="ORF">EV420DRAFT_1244302</name>
</gene>
<dbReference type="InterPro" id="IPR008928">
    <property type="entry name" value="6-hairpin_glycosidase_sf"/>
</dbReference>
<dbReference type="GeneID" id="85350213"/>
<name>A0AA39MRK6_ARMTA</name>
<evidence type="ECO:0000313" key="2">
    <source>
        <dbReference type="Proteomes" id="UP001175211"/>
    </source>
</evidence>
<evidence type="ECO:0000313" key="1">
    <source>
        <dbReference type="EMBL" id="KAK0443434.1"/>
    </source>
</evidence>
<dbReference type="RefSeq" id="XP_060324753.1">
    <property type="nucleotide sequence ID" value="XM_060466665.1"/>
</dbReference>
<comment type="caution">
    <text evidence="1">The sequence shown here is derived from an EMBL/GenBank/DDBJ whole genome shotgun (WGS) entry which is preliminary data.</text>
</comment>
<dbReference type="SUPFAM" id="SSF48208">
    <property type="entry name" value="Six-hairpin glycosidases"/>
    <property type="match status" value="1"/>
</dbReference>
<dbReference type="EMBL" id="JAUEPS010000058">
    <property type="protein sequence ID" value="KAK0443434.1"/>
    <property type="molecule type" value="Genomic_DNA"/>
</dbReference>
<dbReference type="AlphaFoldDB" id="A0AA39MRK6"/>
<feature type="non-terminal residue" evidence="1">
    <location>
        <position position="80"/>
    </location>
</feature>